<dbReference type="Pfam" id="PF00482">
    <property type="entry name" value="T2SSF"/>
    <property type="match status" value="2"/>
</dbReference>
<dbReference type="Proteomes" id="UP001171111">
    <property type="component" value="Unassembled WGS sequence"/>
</dbReference>
<comment type="similarity">
    <text evidence="2">Belongs to the GSP F family.</text>
</comment>
<accession>A0ABT8T7Q0</accession>
<dbReference type="InterPro" id="IPR018076">
    <property type="entry name" value="T2SS_GspF_dom"/>
</dbReference>
<evidence type="ECO:0000256" key="7">
    <source>
        <dbReference type="SAM" id="Phobius"/>
    </source>
</evidence>
<evidence type="ECO:0000256" key="6">
    <source>
        <dbReference type="ARBA" id="ARBA00023136"/>
    </source>
</evidence>
<gene>
    <name evidence="9" type="ORF">Q2362_06490</name>
</gene>
<keyword evidence="10" id="KW-1185">Reference proteome</keyword>
<evidence type="ECO:0000256" key="5">
    <source>
        <dbReference type="ARBA" id="ARBA00022989"/>
    </source>
</evidence>
<dbReference type="Gene3D" id="1.20.81.30">
    <property type="entry name" value="Type II secretion system (T2SS), domain F"/>
    <property type="match status" value="2"/>
</dbReference>
<feature type="transmembrane region" description="Helical" evidence="7">
    <location>
        <begin position="224"/>
        <end position="244"/>
    </location>
</feature>
<feature type="transmembrane region" description="Helical" evidence="7">
    <location>
        <begin position="173"/>
        <end position="193"/>
    </location>
</feature>
<keyword evidence="6 7" id="KW-0472">Membrane</keyword>
<evidence type="ECO:0000313" key="10">
    <source>
        <dbReference type="Proteomes" id="UP001171111"/>
    </source>
</evidence>
<dbReference type="InterPro" id="IPR003004">
    <property type="entry name" value="GspF/PilC"/>
</dbReference>
<keyword evidence="5 7" id="KW-1133">Transmembrane helix</keyword>
<dbReference type="EMBL" id="JAULJQ010000007">
    <property type="protein sequence ID" value="MDO2409744.1"/>
    <property type="molecule type" value="Genomic_DNA"/>
</dbReference>
<evidence type="ECO:0000256" key="2">
    <source>
        <dbReference type="ARBA" id="ARBA00005745"/>
    </source>
</evidence>
<sequence>MKTYKVTQKKLGRVFSDTIKAQSLAQAKQIAVNKRGGTVIEASESKNIFDLDAIKTALFTPKIKMLSYIATLRQLAVMTNAGISIHDSLNEVVNSTKDKRVAQIFGRMRDDLNAGMNISDSIIQFKRDVGNVSIALISLGEQTGRLAESLSHLIEILQDVYDNRQKFKKAIRYPIVVICAIILAFILLMLLVVPKFRDVFASFNTELPLPTRILLNIEWALSNYGFVIGAGVLAAILITIFIYYRNPRFKYGFDKYILKVYLIGNIIFFSTMSRFNLVFGELVHSGIPVIDALNTSLLNVENSFLRERLESVKVSVSRGNSLSSAVAATELYENMLVQMITAGERSGNIDAMIAKITDYYKERFNNILDNISTYIEPILLVFIAGMVILMGLGIFMPMWDLAKAVK</sequence>
<organism evidence="9 10">
    <name type="scientific">Campylobacter magnus</name>
    <dbReference type="NCBI Taxonomy" id="3026462"/>
    <lineage>
        <taxon>Bacteria</taxon>
        <taxon>Pseudomonadati</taxon>
        <taxon>Campylobacterota</taxon>
        <taxon>Epsilonproteobacteria</taxon>
        <taxon>Campylobacterales</taxon>
        <taxon>Campylobacteraceae</taxon>
        <taxon>Campylobacter</taxon>
    </lineage>
</organism>
<keyword evidence="3" id="KW-1003">Cell membrane</keyword>
<proteinExistence type="inferred from homology"/>
<feature type="domain" description="Type II secretion system protein GspF" evidence="8">
    <location>
        <begin position="279"/>
        <end position="397"/>
    </location>
</feature>
<dbReference type="InterPro" id="IPR042094">
    <property type="entry name" value="T2SS_GspF_sf"/>
</dbReference>
<evidence type="ECO:0000313" key="9">
    <source>
        <dbReference type="EMBL" id="MDO2409744.1"/>
    </source>
</evidence>
<feature type="transmembrane region" description="Helical" evidence="7">
    <location>
        <begin position="378"/>
        <end position="399"/>
    </location>
</feature>
<keyword evidence="4 7" id="KW-0812">Transmembrane</keyword>
<comment type="caution">
    <text evidence="9">The sequence shown here is derived from an EMBL/GenBank/DDBJ whole genome shotgun (WGS) entry which is preliminary data.</text>
</comment>
<feature type="domain" description="Type II secretion system protein GspF" evidence="8">
    <location>
        <begin position="72"/>
        <end position="194"/>
    </location>
</feature>
<protein>
    <submittedName>
        <fullName evidence="9">Type II secretion system F family protein</fullName>
    </submittedName>
</protein>
<comment type="subcellular location">
    <subcellularLocation>
        <location evidence="1">Cell membrane</location>
        <topology evidence="1">Multi-pass membrane protein</topology>
    </subcellularLocation>
</comment>
<evidence type="ECO:0000259" key="8">
    <source>
        <dbReference type="Pfam" id="PF00482"/>
    </source>
</evidence>
<evidence type="ECO:0000256" key="4">
    <source>
        <dbReference type="ARBA" id="ARBA00022692"/>
    </source>
</evidence>
<dbReference type="PANTHER" id="PTHR30012">
    <property type="entry name" value="GENERAL SECRETION PATHWAY PROTEIN"/>
    <property type="match status" value="1"/>
</dbReference>
<name>A0ABT8T7Q0_9BACT</name>
<evidence type="ECO:0000256" key="3">
    <source>
        <dbReference type="ARBA" id="ARBA00022475"/>
    </source>
</evidence>
<dbReference type="PRINTS" id="PR00812">
    <property type="entry name" value="BCTERIALGSPF"/>
</dbReference>
<dbReference type="PANTHER" id="PTHR30012:SF0">
    <property type="entry name" value="TYPE II SECRETION SYSTEM PROTEIN F-RELATED"/>
    <property type="match status" value="1"/>
</dbReference>
<feature type="transmembrane region" description="Helical" evidence="7">
    <location>
        <begin position="256"/>
        <end position="275"/>
    </location>
</feature>
<dbReference type="RefSeq" id="WP_302244538.1">
    <property type="nucleotide sequence ID" value="NZ_JAULJQ010000007.1"/>
</dbReference>
<reference evidence="9 10" key="1">
    <citation type="submission" date="2023-06" db="EMBL/GenBank/DDBJ databases">
        <title>Campylobacter magnum sp. nov., isolated from cecal contents of domestic pigs (Sus scrofa domesticus).</title>
        <authorList>
            <person name="Papic B."/>
            <person name="Gruntar I."/>
        </authorList>
    </citation>
    <scope>NUCLEOTIDE SEQUENCE [LARGE SCALE GENOMIC DNA]</scope>
    <source>
        <strain evidence="10">34484-21</strain>
    </source>
</reference>
<evidence type="ECO:0000256" key="1">
    <source>
        <dbReference type="ARBA" id="ARBA00004651"/>
    </source>
</evidence>